<name>A0A8S9XAF1_APOLU</name>
<gene>
    <name evidence="7" type="ORF">GE061_017191</name>
</gene>
<feature type="domain" description="Peptidase S1" evidence="5">
    <location>
        <begin position="84"/>
        <end position="334"/>
    </location>
</feature>
<feature type="domain" description="Sushi" evidence="6">
    <location>
        <begin position="466"/>
        <end position="535"/>
    </location>
</feature>
<dbReference type="AlphaFoldDB" id="A0A8S9XAF1"/>
<dbReference type="Gene3D" id="2.10.70.10">
    <property type="entry name" value="Complement Module, domain 1"/>
    <property type="match status" value="1"/>
</dbReference>
<organism evidence="7 8">
    <name type="scientific">Apolygus lucorum</name>
    <name type="common">Small green plant bug</name>
    <name type="synonym">Lygocoris lucorum</name>
    <dbReference type="NCBI Taxonomy" id="248454"/>
    <lineage>
        <taxon>Eukaryota</taxon>
        <taxon>Metazoa</taxon>
        <taxon>Ecdysozoa</taxon>
        <taxon>Arthropoda</taxon>
        <taxon>Hexapoda</taxon>
        <taxon>Insecta</taxon>
        <taxon>Pterygota</taxon>
        <taxon>Neoptera</taxon>
        <taxon>Paraneoptera</taxon>
        <taxon>Hemiptera</taxon>
        <taxon>Heteroptera</taxon>
        <taxon>Panheteroptera</taxon>
        <taxon>Cimicomorpha</taxon>
        <taxon>Miridae</taxon>
        <taxon>Mirini</taxon>
        <taxon>Apolygus</taxon>
    </lineage>
</organism>
<feature type="disulfide bond" evidence="3">
    <location>
        <begin position="348"/>
        <end position="366"/>
    </location>
</feature>
<dbReference type="GO" id="GO:0004252">
    <property type="term" value="F:serine-type endopeptidase activity"/>
    <property type="evidence" value="ECO:0007669"/>
    <property type="project" value="InterPro"/>
</dbReference>
<evidence type="ECO:0000256" key="1">
    <source>
        <dbReference type="ARBA" id="ARBA00023157"/>
    </source>
</evidence>
<proteinExistence type="inferred from homology"/>
<dbReference type="InterPro" id="IPR036055">
    <property type="entry name" value="LDL_receptor-like_sf"/>
</dbReference>
<dbReference type="PROSITE" id="PS50240">
    <property type="entry name" value="TRYPSIN_DOM"/>
    <property type="match status" value="1"/>
</dbReference>
<sequence length="641" mass="71012">MLKKSEAVGVVGSRRWTVGDPKGEQASIGGPQSRQACTLIHLRVTQGMSFLHVVFTASPNTPDSVQNDWWTTKCGVSNREQEGRAPGQTYSSPSGSSPWQVAIYTVGRSGRVHQGNMDFLCVGTIIAPSIVITAASCLFNENIKKAIRPERLRVVAAKQSLSLKFERDAQMKEVQFVIMKVTYEGEITSQAENLVILATQRPFFFNKYVQPACVDVNLKLSQEALDKGFRNNTIEGVTFGLSKELREGVFKFQNLTSCQRRISEDSEYQNYLHYDKFCIDTPKGGLPQDKGMGLVALLEGRYYLQGVLSENIEQEFSVVTNVSEHSTWLKQVVAKAMDDLQCKNMFICANKACIVHSRKCDGFDDCGDGSDESFIECGTQPLSSTNKYRKICQLPYLHTGGFYVKDKDRTCSGSDCYLGGGEEVSTGQSVRVSCGLGTAAPDSNPLGAYACLSSGDWSPEQPRCMPQCEPLVKPHVNVKCEYNYVAVNCSNYMRPGTVATYKCDLFFTLKYDLVRGDTNCLEEGKWLNDPPECDPDCGVPNPLVTNTTLTIAHGVDTKNVLEYPWHVGIHSTNTSAGVHRWSNQCGGTLISSHLVLTAAHCLHWGDVFRRFDKKDLLITAGKYKRDFYDTEQHQQSSAVSS</sequence>
<keyword evidence="4" id="KW-0768">Sushi</keyword>
<dbReference type="PROSITE" id="PS50068">
    <property type="entry name" value="LDLRA_2"/>
    <property type="match status" value="1"/>
</dbReference>
<dbReference type="CDD" id="cd00112">
    <property type="entry name" value="LDLa"/>
    <property type="match status" value="1"/>
</dbReference>
<dbReference type="EMBL" id="WIXP02000008">
    <property type="protein sequence ID" value="KAF6205967.1"/>
    <property type="molecule type" value="Genomic_DNA"/>
</dbReference>
<evidence type="ECO:0008006" key="9">
    <source>
        <dbReference type="Google" id="ProtNLM"/>
    </source>
</evidence>
<dbReference type="Pfam" id="PF00057">
    <property type="entry name" value="Ldl_recept_a"/>
    <property type="match status" value="1"/>
</dbReference>
<keyword evidence="8" id="KW-1185">Reference proteome</keyword>
<dbReference type="InterPro" id="IPR035976">
    <property type="entry name" value="Sushi/SCR/CCP_sf"/>
</dbReference>
<dbReference type="Gene3D" id="4.10.400.10">
    <property type="entry name" value="Low-density Lipoprotein Receptor"/>
    <property type="match status" value="1"/>
</dbReference>
<keyword evidence="1 3" id="KW-1015">Disulfide bond</keyword>
<dbReference type="SMART" id="SM00192">
    <property type="entry name" value="LDLa"/>
    <property type="match status" value="1"/>
</dbReference>
<dbReference type="InterPro" id="IPR002172">
    <property type="entry name" value="LDrepeatLR_classA_rpt"/>
</dbReference>
<dbReference type="PROSITE" id="PS50923">
    <property type="entry name" value="SUSHI"/>
    <property type="match status" value="1"/>
</dbReference>
<dbReference type="InterPro" id="IPR000436">
    <property type="entry name" value="Sushi_SCR_CCP_dom"/>
</dbReference>
<dbReference type="Proteomes" id="UP000466442">
    <property type="component" value="Unassembled WGS sequence"/>
</dbReference>
<dbReference type="InterPro" id="IPR001254">
    <property type="entry name" value="Trypsin_dom"/>
</dbReference>
<dbReference type="PROSITE" id="PS00134">
    <property type="entry name" value="TRYPSIN_HIS"/>
    <property type="match status" value="1"/>
</dbReference>
<reference evidence="7" key="1">
    <citation type="journal article" date="2021" name="Mol. Ecol. Resour.">
        <title>Apolygus lucorum genome provides insights into omnivorousness and mesophyll feeding.</title>
        <authorList>
            <person name="Liu Y."/>
            <person name="Liu H."/>
            <person name="Wang H."/>
            <person name="Huang T."/>
            <person name="Liu B."/>
            <person name="Yang B."/>
            <person name="Yin L."/>
            <person name="Li B."/>
            <person name="Zhang Y."/>
            <person name="Zhang S."/>
            <person name="Jiang F."/>
            <person name="Zhang X."/>
            <person name="Ren Y."/>
            <person name="Wang B."/>
            <person name="Wang S."/>
            <person name="Lu Y."/>
            <person name="Wu K."/>
            <person name="Fan W."/>
            <person name="Wang G."/>
        </authorList>
    </citation>
    <scope>NUCLEOTIDE SEQUENCE</scope>
    <source>
        <strain evidence="7">12Hb</strain>
    </source>
</reference>
<dbReference type="PROSITE" id="PS01209">
    <property type="entry name" value="LDLRA_1"/>
    <property type="match status" value="1"/>
</dbReference>
<dbReference type="OrthoDB" id="6615299at2759"/>
<protein>
    <recommendedName>
        <fullName evidence="9">Peptidase S1 domain-containing protein</fullName>
    </recommendedName>
</protein>
<dbReference type="InterPro" id="IPR023415">
    <property type="entry name" value="LDLR_class-A_CS"/>
</dbReference>
<evidence type="ECO:0000259" key="6">
    <source>
        <dbReference type="PROSITE" id="PS50923"/>
    </source>
</evidence>
<dbReference type="GO" id="GO:0006508">
    <property type="term" value="P:proteolysis"/>
    <property type="evidence" value="ECO:0007669"/>
    <property type="project" value="InterPro"/>
</dbReference>
<dbReference type="SMART" id="SM00020">
    <property type="entry name" value="Tryp_SPc"/>
    <property type="match status" value="1"/>
</dbReference>
<dbReference type="Gene3D" id="2.40.10.10">
    <property type="entry name" value="Trypsin-like serine proteases"/>
    <property type="match status" value="3"/>
</dbReference>
<evidence type="ECO:0000313" key="7">
    <source>
        <dbReference type="EMBL" id="KAF6205967.1"/>
    </source>
</evidence>
<dbReference type="CDD" id="cd00033">
    <property type="entry name" value="CCP"/>
    <property type="match status" value="1"/>
</dbReference>
<evidence type="ECO:0000256" key="4">
    <source>
        <dbReference type="PROSITE-ProRule" id="PRU00302"/>
    </source>
</evidence>
<evidence type="ECO:0000313" key="8">
    <source>
        <dbReference type="Proteomes" id="UP000466442"/>
    </source>
</evidence>
<dbReference type="PANTHER" id="PTHR24256">
    <property type="entry name" value="TRYPTASE-RELATED"/>
    <property type="match status" value="1"/>
</dbReference>
<dbReference type="InterPro" id="IPR009003">
    <property type="entry name" value="Peptidase_S1_PA"/>
</dbReference>
<accession>A0A8S9XAF1</accession>
<comment type="caution">
    <text evidence="4">Lacks conserved residue(s) required for the propagation of feature annotation.</text>
</comment>
<dbReference type="Pfam" id="PF00089">
    <property type="entry name" value="Trypsin"/>
    <property type="match status" value="2"/>
</dbReference>
<comment type="caution">
    <text evidence="7">The sequence shown here is derived from an EMBL/GenBank/DDBJ whole genome shotgun (WGS) entry which is preliminary data.</text>
</comment>
<dbReference type="InterPro" id="IPR018114">
    <property type="entry name" value="TRYPSIN_HIS"/>
</dbReference>
<comment type="similarity">
    <text evidence="2">Belongs to the peptidase S1 family. CLIP subfamily.</text>
</comment>
<evidence type="ECO:0000256" key="3">
    <source>
        <dbReference type="PROSITE-ProRule" id="PRU00124"/>
    </source>
</evidence>
<dbReference type="SUPFAM" id="SSF50494">
    <property type="entry name" value="Trypsin-like serine proteases"/>
    <property type="match status" value="2"/>
</dbReference>
<dbReference type="InterPro" id="IPR043504">
    <property type="entry name" value="Peptidase_S1_PA_chymotrypsin"/>
</dbReference>
<dbReference type="SUPFAM" id="SSF57535">
    <property type="entry name" value="Complement control module/SCR domain"/>
    <property type="match status" value="1"/>
</dbReference>
<dbReference type="InterPro" id="IPR051487">
    <property type="entry name" value="Ser/Thr_Proteases_Immune/Dev"/>
</dbReference>
<evidence type="ECO:0000256" key="2">
    <source>
        <dbReference type="ARBA" id="ARBA00024195"/>
    </source>
</evidence>
<evidence type="ECO:0000259" key="5">
    <source>
        <dbReference type="PROSITE" id="PS50240"/>
    </source>
</evidence>
<dbReference type="SUPFAM" id="SSF57424">
    <property type="entry name" value="LDL receptor-like module"/>
    <property type="match status" value="1"/>
</dbReference>